<feature type="compositionally biased region" description="Basic and acidic residues" evidence="1">
    <location>
        <begin position="103"/>
        <end position="122"/>
    </location>
</feature>
<organism evidence="2 3">
    <name type="scientific">Datura stramonium</name>
    <name type="common">Jimsonweed</name>
    <name type="synonym">Common thornapple</name>
    <dbReference type="NCBI Taxonomy" id="4076"/>
    <lineage>
        <taxon>Eukaryota</taxon>
        <taxon>Viridiplantae</taxon>
        <taxon>Streptophyta</taxon>
        <taxon>Embryophyta</taxon>
        <taxon>Tracheophyta</taxon>
        <taxon>Spermatophyta</taxon>
        <taxon>Magnoliopsida</taxon>
        <taxon>eudicotyledons</taxon>
        <taxon>Gunneridae</taxon>
        <taxon>Pentapetalae</taxon>
        <taxon>asterids</taxon>
        <taxon>lamiids</taxon>
        <taxon>Solanales</taxon>
        <taxon>Solanaceae</taxon>
        <taxon>Solanoideae</taxon>
        <taxon>Datureae</taxon>
        <taxon>Datura</taxon>
    </lineage>
</organism>
<proteinExistence type="predicted"/>
<reference evidence="2 3" key="1">
    <citation type="journal article" date="2021" name="BMC Genomics">
        <title>Datura genome reveals duplications of psychoactive alkaloid biosynthetic genes and high mutation rate following tissue culture.</title>
        <authorList>
            <person name="Rajewski A."/>
            <person name="Carter-House D."/>
            <person name="Stajich J."/>
            <person name="Litt A."/>
        </authorList>
    </citation>
    <scope>NUCLEOTIDE SEQUENCE [LARGE SCALE GENOMIC DNA]</scope>
    <source>
        <strain evidence="2">AR-01</strain>
    </source>
</reference>
<feature type="compositionally biased region" description="Basic and acidic residues" evidence="1">
    <location>
        <begin position="148"/>
        <end position="159"/>
    </location>
</feature>
<evidence type="ECO:0000256" key="1">
    <source>
        <dbReference type="SAM" id="MobiDB-lite"/>
    </source>
</evidence>
<feature type="region of interest" description="Disordered" evidence="1">
    <location>
        <begin position="81"/>
        <end position="126"/>
    </location>
</feature>
<evidence type="ECO:0000313" key="2">
    <source>
        <dbReference type="EMBL" id="MCE3049313.1"/>
    </source>
</evidence>
<gene>
    <name evidence="2" type="ORF">HAX54_044588</name>
</gene>
<feature type="region of interest" description="Disordered" evidence="1">
    <location>
        <begin position="1"/>
        <end position="31"/>
    </location>
</feature>
<protein>
    <submittedName>
        <fullName evidence="2">Uncharacterized protein</fullName>
    </submittedName>
</protein>
<dbReference type="Proteomes" id="UP000823775">
    <property type="component" value="Unassembled WGS sequence"/>
</dbReference>
<feature type="compositionally biased region" description="Polar residues" evidence="1">
    <location>
        <begin position="14"/>
        <end position="23"/>
    </location>
</feature>
<feature type="region of interest" description="Disordered" evidence="1">
    <location>
        <begin position="144"/>
        <end position="177"/>
    </location>
</feature>
<feature type="compositionally biased region" description="Acidic residues" evidence="1">
    <location>
        <begin position="1"/>
        <end position="12"/>
    </location>
</feature>
<sequence length="287" mass="31846">MPDYEGNGEDIDNYGSSPISTRGSHVGISPSQKVFPMTKCLRFRQNPEANRLESPLQTLSSSLFAPAFYITYLPNLKKKGPTRGYGARIEKGCEDRTDEETETGTRKGEGGPEDRDDDERHRTQIMTSKEIMTKIERVGIDTGLAQGRSEHNQGLDRARSKSKRISGFDMAPPTTAMLPGTDAAERKICFIIMLYVQGRTNTGQVPGTNSVIPGMLNMFLSIHCLELFLLCASPGNDSRLLGMLDEFMSVDFLLLQMNSLLRPSLVMLCLQLEEIQLVQGMLLSMSI</sequence>
<accession>A0ABS8WEV1</accession>
<name>A0ABS8WEV1_DATST</name>
<keyword evidence="3" id="KW-1185">Reference proteome</keyword>
<comment type="caution">
    <text evidence="2">The sequence shown here is derived from an EMBL/GenBank/DDBJ whole genome shotgun (WGS) entry which is preliminary data.</text>
</comment>
<dbReference type="EMBL" id="JACEIK010006815">
    <property type="protein sequence ID" value="MCE3049313.1"/>
    <property type="molecule type" value="Genomic_DNA"/>
</dbReference>
<evidence type="ECO:0000313" key="3">
    <source>
        <dbReference type="Proteomes" id="UP000823775"/>
    </source>
</evidence>